<evidence type="ECO:0000313" key="3">
    <source>
        <dbReference type="Proteomes" id="UP000823388"/>
    </source>
</evidence>
<evidence type="ECO:0000256" key="1">
    <source>
        <dbReference type="SAM" id="Phobius"/>
    </source>
</evidence>
<accession>A0A8T0VI28</accession>
<proteinExistence type="predicted"/>
<comment type="caution">
    <text evidence="2">The sequence shown here is derived from an EMBL/GenBank/DDBJ whole genome shotgun (WGS) entry which is preliminary data.</text>
</comment>
<keyword evidence="3" id="KW-1185">Reference proteome</keyword>
<organism evidence="2 3">
    <name type="scientific">Panicum virgatum</name>
    <name type="common">Blackwell switchgrass</name>
    <dbReference type="NCBI Taxonomy" id="38727"/>
    <lineage>
        <taxon>Eukaryota</taxon>
        <taxon>Viridiplantae</taxon>
        <taxon>Streptophyta</taxon>
        <taxon>Embryophyta</taxon>
        <taxon>Tracheophyta</taxon>
        <taxon>Spermatophyta</taxon>
        <taxon>Magnoliopsida</taxon>
        <taxon>Liliopsida</taxon>
        <taxon>Poales</taxon>
        <taxon>Poaceae</taxon>
        <taxon>PACMAD clade</taxon>
        <taxon>Panicoideae</taxon>
        <taxon>Panicodae</taxon>
        <taxon>Paniceae</taxon>
        <taxon>Panicinae</taxon>
        <taxon>Panicum</taxon>
        <taxon>Panicum sect. Hiantes</taxon>
    </lineage>
</organism>
<sequence length="282" mass="31241">MKKMNKKYKYRLNQYFIFIFLYLFSFLSLFSFLYPFLTPWPYPFLILCSCCFQLLLRLSSPACLSVHVVGQLPVASFALLPAATVSRTTPRARLRTRPCSLPAGRFPAASARAHLPPASMRAAGCRPSPCSLPVVSLLLPPGLLQPPAPPRVPAAGLQQAARLAKEQRPAPRGAERVKRPGYLRSRHSRDSLGAKVVVEMEEPRGATFFLAPPPPSSSRERDFWSSACGSVVEHLGCHRLAGLWPEPLLELFVEPCQTGPRCAWWASLGSEKEPNYPNNSVD</sequence>
<keyword evidence="1" id="KW-0472">Membrane</keyword>
<dbReference type="AlphaFoldDB" id="A0A8T0VI28"/>
<keyword evidence="1" id="KW-0812">Transmembrane</keyword>
<dbReference type="EMBL" id="CM029040">
    <property type="protein sequence ID" value="KAG2633266.1"/>
    <property type="molecule type" value="Genomic_DNA"/>
</dbReference>
<keyword evidence="1" id="KW-1133">Transmembrane helix</keyword>
<dbReference type="Proteomes" id="UP000823388">
    <property type="component" value="Chromosome 2N"/>
</dbReference>
<reference evidence="2" key="1">
    <citation type="submission" date="2020-05" db="EMBL/GenBank/DDBJ databases">
        <title>WGS assembly of Panicum virgatum.</title>
        <authorList>
            <person name="Lovell J.T."/>
            <person name="Jenkins J."/>
            <person name="Shu S."/>
            <person name="Juenger T.E."/>
            <person name="Schmutz J."/>
        </authorList>
    </citation>
    <scope>NUCLEOTIDE SEQUENCE</scope>
    <source>
        <strain evidence="2">AP13</strain>
    </source>
</reference>
<feature type="transmembrane region" description="Helical" evidence="1">
    <location>
        <begin position="40"/>
        <end position="58"/>
    </location>
</feature>
<evidence type="ECO:0000313" key="2">
    <source>
        <dbReference type="EMBL" id="KAG2633266.1"/>
    </source>
</evidence>
<name>A0A8T0VI28_PANVG</name>
<feature type="transmembrane region" description="Helical" evidence="1">
    <location>
        <begin position="12"/>
        <end position="34"/>
    </location>
</feature>
<gene>
    <name evidence="2" type="ORF">PVAP13_2NG262109</name>
</gene>
<protein>
    <submittedName>
        <fullName evidence="2">Uncharacterized protein</fullName>
    </submittedName>
</protein>